<dbReference type="InterPro" id="IPR036047">
    <property type="entry name" value="F-box-like_dom_sf"/>
</dbReference>
<feature type="domain" description="F-box" evidence="1">
    <location>
        <begin position="1"/>
        <end position="46"/>
    </location>
</feature>
<dbReference type="Proteomes" id="UP000439903">
    <property type="component" value="Unassembled WGS sequence"/>
</dbReference>
<dbReference type="InterPro" id="IPR001810">
    <property type="entry name" value="F-box_dom"/>
</dbReference>
<proteinExistence type="predicted"/>
<name>A0A8H4B069_GIGMA</name>
<comment type="caution">
    <text evidence="2">The sequence shown here is derived from an EMBL/GenBank/DDBJ whole genome shotgun (WGS) entry which is preliminary data.</text>
</comment>
<dbReference type="AlphaFoldDB" id="A0A8H4B069"/>
<dbReference type="InterPro" id="IPR001611">
    <property type="entry name" value="Leu-rich_rpt"/>
</dbReference>
<dbReference type="InterPro" id="IPR032675">
    <property type="entry name" value="LRR_dom_sf"/>
</dbReference>
<sequence length="221" mass="25550">MDRLPNEFFFEIFIHLKNYRRSLFSCLLVNRHWCRNVIPILWRELDVSKSRKLIEICTLSLNAEEKEQLLSLTTILPNNQNLLFEYLTYTTTIKIDSDDGIMNWLNHKKSVFEPLYSPYDLRTERAIQAIKSSLISMFLRTSKRLKNLSISGEILNMSEKIFDKCTALVSLKFANNNISLEESKTLAKSLHNNTNLTSLDLWNNRMGPEGGKALADALALC</sequence>
<evidence type="ECO:0000313" key="3">
    <source>
        <dbReference type="Proteomes" id="UP000439903"/>
    </source>
</evidence>
<keyword evidence="3" id="KW-1185">Reference proteome</keyword>
<dbReference type="SMART" id="SM00368">
    <property type="entry name" value="LRR_RI"/>
    <property type="match status" value="1"/>
</dbReference>
<dbReference type="SUPFAM" id="SSF52047">
    <property type="entry name" value="RNI-like"/>
    <property type="match status" value="1"/>
</dbReference>
<dbReference type="Pfam" id="PF13516">
    <property type="entry name" value="LRR_6"/>
    <property type="match status" value="1"/>
</dbReference>
<reference evidence="2 3" key="1">
    <citation type="journal article" date="2019" name="Environ. Microbiol.">
        <title>At the nexus of three kingdoms: the genome of the mycorrhizal fungus Gigaspora margarita provides insights into plant, endobacterial and fungal interactions.</title>
        <authorList>
            <person name="Venice F."/>
            <person name="Ghignone S."/>
            <person name="Salvioli di Fossalunga A."/>
            <person name="Amselem J."/>
            <person name="Novero M."/>
            <person name="Xianan X."/>
            <person name="Sedzielewska Toro K."/>
            <person name="Morin E."/>
            <person name="Lipzen A."/>
            <person name="Grigoriev I.V."/>
            <person name="Henrissat B."/>
            <person name="Martin F.M."/>
            <person name="Bonfante P."/>
        </authorList>
    </citation>
    <scope>NUCLEOTIDE SEQUENCE [LARGE SCALE GENOMIC DNA]</scope>
    <source>
        <strain evidence="2 3">BEG34</strain>
    </source>
</reference>
<gene>
    <name evidence="2" type="ORF">F8M41_025079</name>
</gene>
<evidence type="ECO:0000259" key="1">
    <source>
        <dbReference type="Pfam" id="PF12937"/>
    </source>
</evidence>
<evidence type="ECO:0000313" key="2">
    <source>
        <dbReference type="EMBL" id="KAF0549652.1"/>
    </source>
</evidence>
<accession>A0A8H4B069</accession>
<protein>
    <recommendedName>
        <fullName evidence="1">F-box domain-containing protein</fullName>
    </recommendedName>
</protein>
<dbReference type="Pfam" id="PF12937">
    <property type="entry name" value="F-box-like"/>
    <property type="match status" value="1"/>
</dbReference>
<dbReference type="SUPFAM" id="SSF81383">
    <property type="entry name" value="F-box domain"/>
    <property type="match status" value="1"/>
</dbReference>
<organism evidence="2 3">
    <name type="scientific">Gigaspora margarita</name>
    <dbReference type="NCBI Taxonomy" id="4874"/>
    <lineage>
        <taxon>Eukaryota</taxon>
        <taxon>Fungi</taxon>
        <taxon>Fungi incertae sedis</taxon>
        <taxon>Mucoromycota</taxon>
        <taxon>Glomeromycotina</taxon>
        <taxon>Glomeromycetes</taxon>
        <taxon>Diversisporales</taxon>
        <taxon>Gigasporaceae</taxon>
        <taxon>Gigaspora</taxon>
    </lineage>
</organism>
<dbReference type="OrthoDB" id="2163268at2759"/>
<dbReference type="Gene3D" id="3.80.10.10">
    <property type="entry name" value="Ribonuclease Inhibitor"/>
    <property type="match status" value="1"/>
</dbReference>
<dbReference type="EMBL" id="WTPW01000089">
    <property type="protein sequence ID" value="KAF0549652.1"/>
    <property type="molecule type" value="Genomic_DNA"/>
</dbReference>